<comment type="cofactor">
    <cofactor evidence="1">
        <name>biotin</name>
        <dbReference type="ChEBI" id="CHEBI:57586"/>
    </cofactor>
</comment>
<dbReference type="InterPro" id="IPR011054">
    <property type="entry name" value="Rudment_hybrid_motif"/>
</dbReference>
<feature type="domain" description="Biotin carboxylation" evidence="10">
    <location>
        <begin position="1"/>
        <end position="461"/>
    </location>
</feature>
<keyword evidence="2" id="KW-0436">Ligase</keyword>
<dbReference type="InterPro" id="IPR000089">
    <property type="entry name" value="Biotin_lipoyl"/>
</dbReference>
<dbReference type="InterPro" id="IPR016185">
    <property type="entry name" value="PreATP-grasp_dom_sf"/>
</dbReference>
<evidence type="ECO:0000256" key="3">
    <source>
        <dbReference type="ARBA" id="ARBA00022741"/>
    </source>
</evidence>
<dbReference type="Pfam" id="PF02785">
    <property type="entry name" value="Biotin_carb_C"/>
    <property type="match status" value="1"/>
</dbReference>
<evidence type="ECO:0000256" key="6">
    <source>
        <dbReference type="PROSITE-ProRule" id="PRU00409"/>
    </source>
</evidence>
<sequence>MSFKILIANRSEIALRLIRTYALHADVSTLAIHTSDEPNAPHALAADTAVILPGRGPGAYLDIAAIISLAKTHRCSAIAPGYGFLSEDPRFAARCEDEGIVFLGPTSHQLAQLGDKISARSLAAKLNVPTLEGCTSSDRADIEAFVRGLDASVPVILKAAAGGGGRGIRIVRDRATLGEDLAACQREAKLSFGDDRVYVERFLGSAKHIEVQLLGDGTGHVVAFGDRECSLQRRNQKLIEIAPSPSIPLDDPLRDALVSAAVRLAKAVKYRSLATIEFLVDPQSREFFFMEANPRIQVEHTVTEQVFQVDLVDLQLRIGRGQTLAQLGLSHPPALPQGRTAIQCRVNSEVLQPDGNAMPAAGNITALHLPTGPHVRIDTAAHAPRSGIGYFTVSPLFDSLLAKVVVTAPSYRQALRLADRSLVELDIQGVKTNRAFLLALLRSPVVVESRAITATVAEQLDALLQMASRIESELPSADADPANASPGQAQGPSAKTAEAPKGTQPIPVHLTGILLQLNVAEGDAVTQGQELAVIEAMKMEHVIRSPVAGQIAKLASSKGDAVMAGAALLFLRPDSHEGSEGPAATAAATSAGAASNEEPIDSIRPELQEVLERKRLVLDDTRGDAVAKRHARGFPTVRETIAMLVDADSFLELGDLVVAAQRQRHSLEHLLARTAGDGIVTGWATVQGQPVALAMGDYLVLAGTQGHFHHLKLDRIFQSVLDHPAPLVLYAEGGGGRPGDTDMPLVAGLNTPSFALLGRIRARGIPSIGVANGYVFAGNAALLGTCDLVIATRGGSQAIAGKGRKPGKTSIGMGGKAMIEGGGLGIFESDDIGPPEVHMATGGIDVLVDTEADATRLTQRLLALFTGYTLKASWSWTQDARLLRQAVPPTSARRRAYDVRAVIRLLVDDESFIELGAGWGHSIVTGLATVGGRPIGIVANDPATPLGGAIDADAARKATRLLQLITRTRAAHLVSLCDTPGFMVGPDFEKAATGGGSFRIFGDWFAAAQSLALSGGRVVGVVLRNAYGLGAQAMLGGSTLQNSMSVSWPSGAFGGMGLEGAVRLGMRNELAAIKDPKERQETEQAWIDELYKRGRATNMATLAEIDSVIDPADTRRWITQALATAGDRVPTYRLHKESRL</sequence>
<evidence type="ECO:0000256" key="2">
    <source>
        <dbReference type="ARBA" id="ARBA00022598"/>
    </source>
</evidence>
<dbReference type="InParanoid" id="A0A317XKN8"/>
<dbReference type="GO" id="GO:0016874">
    <property type="term" value="F:ligase activity"/>
    <property type="evidence" value="ECO:0007669"/>
    <property type="project" value="UniProtKB-KW"/>
</dbReference>
<protein>
    <submittedName>
        <fullName evidence="12">ClpP/crotonase</fullName>
    </submittedName>
</protein>
<keyword evidence="3 6" id="KW-0547">Nucleotide-binding</keyword>
<dbReference type="SUPFAM" id="SSF56059">
    <property type="entry name" value="Glutathione synthetase ATP-binding domain-like"/>
    <property type="match status" value="1"/>
</dbReference>
<feature type="region of interest" description="Disordered" evidence="7">
    <location>
        <begin position="576"/>
        <end position="603"/>
    </location>
</feature>
<dbReference type="SUPFAM" id="SSF52096">
    <property type="entry name" value="ClpP/crotonase"/>
    <property type="match status" value="2"/>
</dbReference>
<keyword evidence="4 6" id="KW-0067">ATP-binding</keyword>
<evidence type="ECO:0000256" key="4">
    <source>
        <dbReference type="ARBA" id="ARBA00022840"/>
    </source>
</evidence>
<evidence type="ECO:0000256" key="1">
    <source>
        <dbReference type="ARBA" id="ARBA00001953"/>
    </source>
</evidence>
<dbReference type="InterPro" id="IPR034733">
    <property type="entry name" value="AcCoA_carboxyl_beta"/>
</dbReference>
<dbReference type="EMBL" id="KZ819198">
    <property type="protein sequence ID" value="PWY98389.1"/>
    <property type="molecule type" value="Genomic_DNA"/>
</dbReference>
<gene>
    <name evidence="12" type="ORF">BCV70DRAFT_201704</name>
</gene>
<dbReference type="Proteomes" id="UP000246740">
    <property type="component" value="Unassembled WGS sequence"/>
</dbReference>
<evidence type="ECO:0000256" key="5">
    <source>
        <dbReference type="ARBA" id="ARBA00023267"/>
    </source>
</evidence>
<proteinExistence type="predicted"/>
<dbReference type="OrthoDB" id="196847at2759"/>
<evidence type="ECO:0000259" key="10">
    <source>
        <dbReference type="PROSITE" id="PS50979"/>
    </source>
</evidence>
<feature type="domain" description="ATP-grasp" evidence="9">
    <location>
        <begin position="120"/>
        <end position="320"/>
    </location>
</feature>
<organism evidence="12 13">
    <name type="scientific">Testicularia cyperi</name>
    <dbReference type="NCBI Taxonomy" id="1882483"/>
    <lineage>
        <taxon>Eukaryota</taxon>
        <taxon>Fungi</taxon>
        <taxon>Dikarya</taxon>
        <taxon>Basidiomycota</taxon>
        <taxon>Ustilaginomycotina</taxon>
        <taxon>Ustilaginomycetes</taxon>
        <taxon>Ustilaginales</taxon>
        <taxon>Anthracoideaceae</taxon>
        <taxon>Testicularia</taxon>
    </lineage>
</organism>
<dbReference type="Gene3D" id="3.30.470.20">
    <property type="entry name" value="ATP-grasp fold, B domain"/>
    <property type="match status" value="1"/>
</dbReference>
<dbReference type="GO" id="GO:0046872">
    <property type="term" value="F:metal ion binding"/>
    <property type="evidence" value="ECO:0007669"/>
    <property type="project" value="InterPro"/>
</dbReference>
<dbReference type="InterPro" id="IPR029045">
    <property type="entry name" value="ClpP/crotonase-like_dom_sf"/>
</dbReference>
<dbReference type="PANTHER" id="PTHR18866">
    <property type="entry name" value="CARBOXYLASE:PYRUVATE/ACETYL-COA/PROPIONYL-COA CARBOXYLASE"/>
    <property type="match status" value="1"/>
</dbReference>
<dbReference type="PROSITE" id="PS00188">
    <property type="entry name" value="BIOTIN"/>
    <property type="match status" value="1"/>
</dbReference>
<dbReference type="AlphaFoldDB" id="A0A317XKN8"/>
<evidence type="ECO:0000313" key="13">
    <source>
        <dbReference type="Proteomes" id="UP000246740"/>
    </source>
</evidence>
<name>A0A317XKN8_9BASI</name>
<keyword evidence="13" id="KW-1185">Reference proteome</keyword>
<feature type="region of interest" description="Disordered" evidence="7">
    <location>
        <begin position="474"/>
        <end position="503"/>
    </location>
</feature>
<dbReference type="InterPro" id="IPR011053">
    <property type="entry name" value="Single_hybrid_motif"/>
</dbReference>
<dbReference type="PROSITE" id="PS50975">
    <property type="entry name" value="ATP_GRASP"/>
    <property type="match status" value="1"/>
</dbReference>
<dbReference type="SUPFAM" id="SSF51230">
    <property type="entry name" value="Single hybrid motif"/>
    <property type="match status" value="1"/>
</dbReference>
<accession>A0A317XKN8</accession>
<evidence type="ECO:0000259" key="11">
    <source>
        <dbReference type="PROSITE" id="PS50989"/>
    </source>
</evidence>
<dbReference type="Pfam" id="PF00364">
    <property type="entry name" value="Biotin_lipoyl"/>
    <property type="match status" value="1"/>
</dbReference>
<dbReference type="PROSITE" id="PS50979">
    <property type="entry name" value="BC"/>
    <property type="match status" value="1"/>
</dbReference>
<dbReference type="STRING" id="1882483.A0A317XKN8"/>
<dbReference type="Pfam" id="PF01039">
    <property type="entry name" value="Carboxyl_trans"/>
    <property type="match status" value="1"/>
</dbReference>
<dbReference type="SMART" id="SM00878">
    <property type="entry name" value="Biotin_carb_C"/>
    <property type="match status" value="1"/>
</dbReference>
<dbReference type="PROSITE" id="PS00867">
    <property type="entry name" value="CPSASE_2"/>
    <property type="match status" value="1"/>
</dbReference>
<dbReference type="InterPro" id="IPR050856">
    <property type="entry name" value="Biotin_carboxylase_complex"/>
</dbReference>
<dbReference type="CDD" id="cd06850">
    <property type="entry name" value="biotinyl_domain"/>
    <property type="match status" value="1"/>
</dbReference>
<dbReference type="SUPFAM" id="SSF52440">
    <property type="entry name" value="PreATP-grasp domain"/>
    <property type="match status" value="1"/>
</dbReference>
<feature type="domain" description="Lipoyl-binding" evidence="8">
    <location>
        <begin position="494"/>
        <end position="572"/>
    </location>
</feature>
<dbReference type="GO" id="GO:0005524">
    <property type="term" value="F:ATP binding"/>
    <property type="evidence" value="ECO:0007669"/>
    <property type="project" value="UniProtKB-UniRule"/>
</dbReference>
<keyword evidence="5" id="KW-0092">Biotin</keyword>
<dbReference type="PANTHER" id="PTHR18866:SF33">
    <property type="entry name" value="METHYLCROTONOYL-COA CARBOXYLASE SUBUNIT ALPHA, MITOCHONDRIAL-RELATED"/>
    <property type="match status" value="1"/>
</dbReference>
<dbReference type="InterPro" id="IPR011761">
    <property type="entry name" value="ATP-grasp"/>
</dbReference>
<dbReference type="InterPro" id="IPR011763">
    <property type="entry name" value="COA_CT_C"/>
</dbReference>
<evidence type="ECO:0000256" key="7">
    <source>
        <dbReference type="SAM" id="MobiDB-lite"/>
    </source>
</evidence>
<dbReference type="InterPro" id="IPR005479">
    <property type="entry name" value="CPAse_ATP-bd"/>
</dbReference>
<feature type="domain" description="CoA carboxyltransferase C-terminal" evidence="11">
    <location>
        <begin position="875"/>
        <end position="1140"/>
    </location>
</feature>
<feature type="compositionally biased region" description="Low complexity" evidence="7">
    <location>
        <begin position="583"/>
        <end position="595"/>
    </location>
</feature>
<feature type="compositionally biased region" description="Low complexity" evidence="7">
    <location>
        <begin position="475"/>
        <end position="486"/>
    </location>
</feature>
<dbReference type="InterPro" id="IPR005482">
    <property type="entry name" value="Biotin_COase_C"/>
</dbReference>
<evidence type="ECO:0000313" key="12">
    <source>
        <dbReference type="EMBL" id="PWY98389.1"/>
    </source>
</evidence>
<dbReference type="Gene3D" id="3.90.226.10">
    <property type="entry name" value="2-enoyl-CoA Hydratase, Chain A, domain 1"/>
    <property type="match status" value="2"/>
</dbReference>
<evidence type="ECO:0000259" key="8">
    <source>
        <dbReference type="PROSITE" id="PS50968"/>
    </source>
</evidence>
<dbReference type="PROSITE" id="PS50989">
    <property type="entry name" value="COA_CT_CTER"/>
    <property type="match status" value="1"/>
</dbReference>
<dbReference type="Pfam" id="PF02786">
    <property type="entry name" value="CPSase_L_D2"/>
    <property type="match status" value="1"/>
</dbReference>
<dbReference type="Pfam" id="PF00289">
    <property type="entry name" value="Biotin_carb_N"/>
    <property type="match status" value="1"/>
</dbReference>
<dbReference type="Gene3D" id="2.40.50.100">
    <property type="match status" value="1"/>
</dbReference>
<reference evidence="12 13" key="1">
    <citation type="journal article" date="2018" name="Mol. Biol. Evol.">
        <title>Broad Genomic Sampling Reveals a Smut Pathogenic Ancestry of the Fungal Clade Ustilaginomycotina.</title>
        <authorList>
            <person name="Kijpornyongpan T."/>
            <person name="Mondo S.J."/>
            <person name="Barry K."/>
            <person name="Sandor L."/>
            <person name="Lee J."/>
            <person name="Lipzen A."/>
            <person name="Pangilinan J."/>
            <person name="LaButti K."/>
            <person name="Hainaut M."/>
            <person name="Henrissat B."/>
            <person name="Grigoriev I.V."/>
            <person name="Spatafora J.W."/>
            <person name="Aime M.C."/>
        </authorList>
    </citation>
    <scope>NUCLEOTIDE SEQUENCE [LARGE SCALE GENOMIC DNA]</scope>
    <source>
        <strain evidence="12 13">MCA 3645</strain>
    </source>
</reference>
<dbReference type="InterPro" id="IPR001882">
    <property type="entry name" value="Biotin_BS"/>
</dbReference>
<dbReference type="PROSITE" id="PS50968">
    <property type="entry name" value="BIOTINYL_LIPOYL"/>
    <property type="match status" value="1"/>
</dbReference>
<evidence type="ECO:0000259" key="9">
    <source>
        <dbReference type="PROSITE" id="PS50975"/>
    </source>
</evidence>
<dbReference type="SUPFAM" id="SSF51246">
    <property type="entry name" value="Rudiment single hybrid motif"/>
    <property type="match status" value="1"/>
</dbReference>
<dbReference type="InterPro" id="IPR011764">
    <property type="entry name" value="Biotin_carboxylation_dom"/>
</dbReference>
<dbReference type="InterPro" id="IPR005481">
    <property type="entry name" value="BC-like_N"/>
</dbReference>